<comment type="similarity">
    <text evidence="1">Belongs to the CutA family.</text>
</comment>
<dbReference type="SUPFAM" id="SSF54913">
    <property type="entry name" value="GlnB-like"/>
    <property type="match status" value="1"/>
</dbReference>
<dbReference type="PANTHER" id="PTHR23419">
    <property type="entry name" value="DIVALENT CATION TOLERANCE CUTA-RELATED"/>
    <property type="match status" value="1"/>
</dbReference>
<dbReference type="Pfam" id="PF03091">
    <property type="entry name" value="CutA1"/>
    <property type="match status" value="1"/>
</dbReference>
<evidence type="ECO:0000313" key="2">
    <source>
        <dbReference type="EMBL" id="GAH69738.1"/>
    </source>
</evidence>
<evidence type="ECO:0008006" key="3">
    <source>
        <dbReference type="Google" id="ProtNLM"/>
    </source>
</evidence>
<dbReference type="PANTHER" id="PTHR23419:SF8">
    <property type="entry name" value="FI09726P"/>
    <property type="match status" value="1"/>
</dbReference>
<dbReference type="InterPro" id="IPR004323">
    <property type="entry name" value="Ion_tolerance_CutA"/>
</dbReference>
<dbReference type="GO" id="GO:0005507">
    <property type="term" value="F:copper ion binding"/>
    <property type="evidence" value="ECO:0007669"/>
    <property type="project" value="TreeGrafter"/>
</dbReference>
<sequence length="107" mass="12213">MEEPAYIVLFITTPTTEEAQRISRALLEQRKVACVNIVPRVSSLFWWQGKIDSVRESLLIVKTTASRLNELVTLVKEIHSYDVPEIIAMPIVGGNQDYLEWIGKEVK</sequence>
<organism evidence="2">
    <name type="scientific">marine sediment metagenome</name>
    <dbReference type="NCBI Taxonomy" id="412755"/>
    <lineage>
        <taxon>unclassified sequences</taxon>
        <taxon>metagenomes</taxon>
        <taxon>ecological metagenomes</taxon>
    </lineage>
</organism>
<dbReference type="InterPro" id="IPR015867">
    <property type="entry name" value="N-reg_PII/ATP_PRibTrfase_C"/>
</dbReference>
<accession>X1JJ18</accession>
<name>X1JJ18_9ZZZZ</name>
<dbReference type="Gene3D" id="3.30.70.120">
    <property type="match status" value="1"/>
</dbReference>
<proteinExistence type="inferred from homology"/>
<evidence type="ECO:0000256" key="1">
    <source>
        <dbReference type="ARBA" id="ARBA00010169"/>
    </source>
</evidence>
<dbReference type="EMBL" id="BARU01025721">
    <property type="protein sequence ID" value="GAH69738.1"/>
    <property type="molecule type" value="Genomic_DNA"/>
</dbReference>
<protein>
    <recommendedName>
        <fullName evidence="3">Divalent-cation tolerance protein CutA</fullName>
    </recommendedName>
</protein>
<dbReference type="InterPro" id="IPR011322">
    <property type="entry name" value="N-reg_PII-like_a/b"/>
</dbReference>
<comment type="caution">
    <text evidence="2">The sequence shown here is derived from an EMBL/GenBank/DDBJ whole genome shotgun (WGS) entry which is preliminary data.</text>
</comment>
<dbReference type="AlphaFoldDB" id="X1JJ18"/>
<dbReference type="GO" id="GO:0010038">
    <property type="term" value="P:response to metal ion"/>
    <property type="evidence" value="ECO:0007669"/>
    <property type="project" value="InterPro"/>
</dbReference>
<reference evidence="2" key="1">
    <citation type="journal article" date="2014" name="Front. Microbiol.">
        <title>High frequency of phylogenetically diverse reductive dehalogenase-homologous genes in deep subseafloor sedimentary metagenomes.</title>
        <authorList>
            <person name="Kawai M."/>
            <person name="Futagami T."/>
            <person name="Toyoda A."/>
            <person name="Takaki Y."/>
            <person name="Nishi S."/>
            <person name="Hori S."/>
            <person name="Arai W."/>
            <person name="Tsubouchi T."/>
            <person name="Morono Y."/>
            <person name="Uchiyama I."/>
            <person name="Ito T."/>
            <person name="Fujiyama A."/>
            <person name="Inagaki F."/>
            <person name="Takami H."/>
        </authorList>
    </citation>
    <scope>NUCLEOTIDE SEQUENCE</scope>
    <source>
        <strain evidence="2">Expedition CK06-06</strain>
    </source>
</reference>
<gene>
    <name evidence="2" type="ORF">S03H2_41407</name>
</gene>